<dbReference type="PANTHER" id="PTHR12894:SF49">
    <property type="entry name" value="VAM6_VPS39-LIKE PROTEIN"/>
    <property type="match status" value="1"/>
</dbReference>
<gene>
    <name evidence="7" type="ORF">g.26121</name>
    <name evidence="8" type="ORF">g.26123</name>
</gene>
<dbReference type="EMBL" id="GEDC01000453">
    <property type="protein sequence ID" value="JAS36845.1"/>
    <property type="molecule type" value="Transcribed_RNA"/>
</dbReference>
<protein>
    <recommendedName>
        <fullName evidence="9">Vacuolar sorting protein 39/Transforming growth factor beta receptor-associated domain-containing protein</fullName>
    </recommendedName>
</protein>
<name>A0A1B6EG03_9HEMI</name>
<feature type="domain" description="Vacuolar sorting protein 39/Transforming growth factor beta receptor-associated zinc finger" evidence="6">
    <location>
        <begin position="447"/>
        <end position="487"/>
    </location>
</feature>
<organism evidence="8">
    <name type="scientific">Clastoptera arizonana</name>
    <name type="common">Arizona spittle bug</name>
    <dbReference type="NCBI Taxonomy" id="38151"/>
    <lineage>
        <taxon>Eukaryota</taxon>
        <taxon>Metazoa</taxon>
        <taxon>Ecdysozoa</taxon>
        <taxon>Arthropoda</taxon>
        <taxon>Hexapoda</taxon>
        <taxon>Insecta</taxon>
        <taxon>Pterygota</taxon>
        <taxon>Neoptera</taxon>
        <taxon>Paraneoptera</taxon>
        <taxon>Hemiptera</taxon>
        <taxon>Auchenorrhyncha</taxon>
        <taxon>Cercopoidea</taxon>
        <taxon>Clastopteridae</taxon>
        <taxon>Clastoptera</taxon>
    </lineage>
</organism>
<dbReference type="EMBL" id="GEDC01020616">
    <property type="protein sequence ID" value="JAS16682.1"/>
    <property type="molecule type" value="Transcribed_RNA"/>
</dbReference>
<dbReference type="PROSITE" id="PS50236">
    <property type="entry name" value="CHCR"/>
    <property type="match status" value="1"/>
</dbReference>
<dbReference type="AlphaFoldDB" id="A0A1B6EG03"/>
<dbReference type="PANTHER" id="PTHR12894">
    <property type="entry name" value="CNH DOMAIN CONTAINING"/>
    <property type="match status" value="1"/>
</dbReference>
<evidence type="ECO:0000259" key="6">
    <source>
        <dbReference type="Pfam" id="PF10367"/>
    </source>
</evidence>
<dbReference type="InterPro" id="IPR000547">
    <property type="entry name" value="Clathrin_H-chain/VPS_repeat"/>
</dbReference>
<dbReference type="GO" id="GO:0012505">
    <property type="term" value="C:endomembrane system"/>
    <property type="evidence" value="ECO:0007669"/>
    <property type="project" value="UniProtKB-SubCell"/>
</dbReference>
<dbReference type="GO" id="GO:0006886">
    <property type="term" value="P:intracellular protein transport"/>
    <property type="evidence" value="ECO:0007669"/>
    <property type="project" value="UniProtKB-UniRule"/>
</dbReference>
<evidence type="ECO:0000313" key="7">
    <source>
        <dbReference type="EMBL" id="JAS16682.1"/>
    </source>
</evidence>
<dbReference type="GO" id="GO:0016020">
    <property type="term" value="C:membrane"/>
    <property type="evidence" value="ECO:0007669"/>
    <property type="project" value="TreeGrafter"/>
</dbReference>
<dbReference type="InterPro" id="IPR019452">
    <property type="entry name" value="VPS39/TGF_beta_rcpt-assoc_1"/>
</dbReference>
<dbReference type="Pfam" id="PF10367">
    <property type="entry name" value="zf-Vps39_C"/>
    <property type="match status" value="1"/>
</dbReference>
<dbReference type="GO" id="GO:0006914">
    <property type="term" value="P:autophagy"/>
    <property type="evidence" value="ECO:0007669"/>
    <property type="project" value="TreeGrafter"/>
</dbReference>
<evidence type="ECO:0000259" key="5">
    <source>
        <dbReference type="Pfam" id="PF10366"/>
    </source>
</evidence>
<proteinExistence type="inferred from homology"/>
<reference evidence="8" key="1">
    <citation type="submission" date="2015-12" db="EMBL/GenBank/DDBJ databases">
        <title>De novo transcriptome assembly of four potential Pierce s Disease insect vectors from Arizona vineyards.</title>
        <authorList>
            <person name="Tassone E.E."/>
        </authorList>
    </citation>
    <scope>NUCLEOTIDE SEQUENCE</scope>
</reference>
<feature type="domain" description="Vacuolar sorting protein 39/Transforming growth factor beta receptor-associated" evidence="5">
    <location>
        <begin position="81"/>
        <end position="181"/>
    </location>
</feature>
<comment type="subcellular location">
    <subcellularLocation>
        <location evidence="1">Endomembrane system</location>
        <topology evidence="1">Peripheral membrane protein</topology>
    </subcellularLocation>
</comment>
<accession>A0A1B6EG03</accession>
<evidence type="ECO:0000256" key="2">
    <source>
        <dbReference type="ARBA" id="ARBA00023136"/>
    </source>
</evidence>
<feature type="repeat" description="CHCR" evidence="4">
    <location>
        <begin position="195"/>
        <end position="358"/>
    </location>
</feature>
<evidence type="ECO:0000256" key="1">
    <source>
        <dbReference type="ARBA" id="ARBA00004184"/>
    </source>
</evidence>
<dbReference type="InterPro" id="IPR032914">
    <property type="entry name" value="Vam6/VPS39/TRAP1"/>
</dbReference>
<evidence type="ECO:0000313" key="8">
    <source>
        <dbReference type="EMBL" id="JAS36845.1"/>
    </source>
</evidence>
<dbReference type="GO" id="GO:0034058">
    <property type="term" value="P:endosomal vesicle fusion"/>
    <property type="evidence" value="ECO:0007669"/>
    <property type="project" value="TreeGrafter"/>
</dbReference>
<evidence type="ECO:0000256" key="3">
    <source>
        <dbReference type="ARBA" id="ARBA00038201"/>
    </source>
</evidence>
<evidence type="ECO:0008006" key="9">
    <source>
        <dbReference type="Google" id="ProtNLM"/>
    </source>
</evidence>
<comment type="similarity">
    <text evidence="3">Belongs to the VAM6/VPS39 family.</text>
</comment>
<evidence type="ECO:0000256" key="4">
    <source>
        <dbReference type="PROSITE-ProRule" id="PRU01006"/>
    </source>
</evidence>
<dbReference type="Pfam" id="PF10366">
    <property type="entry name" value="Vps39_1"/>
    <property type="match status" value="1"/>
</dbReference>
<dbReference type="InterPro" id="IPR019453">
    <property type="entry name" value="VPS39/TGFA1_Znf"/>
</dbReference>
<dbReference type="GO" id="GO:0005737">
    <property type="term" value="C:cytoplasm"/>
    <property type="evidence" value="ECO:0007669"/>
    <property type="project" value="TreeGrafter"/>
</dbReference>
<sequence length="489" mass="56702">MKEFLELKTDPYDVIRLFPNLLPQQTREDSSSAEKVNPKLEDKDLENGILALIQYLTEVRNKYKNTKNLESKSTQQLMQIIDTTLLKCYLQTNDALVAPLLRRNFCHLEETERTLKKHHKYSELIILYQTKGLHNKALELLQKQADQPDSNLRGYERTVHYLQNLGRDNISLIFQFAGWVLEAHPEEGLKIFTEDLPEVEQLPRPSVLDYLLRTQKSLVTPYLEHVIHVWKETNSTLHNVLIHQYKEKVQTLISSTLSQQEQQAAQHTKAKLLTFLEKSEHYIPETVLVHFPFDCLYEERAIILGKLNKHEQALSIYVTVLGDIQRAKEYCDKVYSQSGKETHQVYVILMKLLINPPENWLVGITPPIPPQPDIETALDLLEGNADRIPPLDALKEIPNSVPVIRIKHFLTTSLQKQLNHRRTTQVLKGLLYAEHLQVQEARMQLESKNVIISEIDVCPICKKRFGNQSAFVRNPNGDIVHYSCHERRI</sequence>
<keyword evidence="2" id="KW-0472">Membrane</keyword>